<dbReference type="InterPro" id="IPR015424">
    <property type="entry name" value="PyrdxlP-dep_Trfase"/>
</dbReference>
<evidence type="ECO:0000256" key="5">
    <source>
        <dbReference type="RuleBase" id="RU004508"/>
    </source>
</evidence>
<comment type="caution">
    <text evidence="6">The sequence shown here is derived from an EMBL/GenBank/DDBJ whole genome shotgun (WGS) entry which is preliminary data.</text>
</comment>
<dbReference type="AlphaFoldDB" id="A0A0W0ZGD5"/>
<dbReference type="PATRIC" id="fig|947033.5.peg.1328"/>
<reference evidence="6 7" key="1">
    <citation type="submission" date="2015-11" db="EMBL/GenBank/DDBJ databases">
        <title>Genomic analysis of 38 Legionella species identifies large and diverse effector repertoires.</title>
        <authorList>
            <person name="Burstein D."/>
            <person name="Amaro F."/>
            <person name="Zusman T."/>
            <person name="Lifshitz Z."/>
            <person name="Cohen O."/>
            <person name="Gilbert J.A."/>
            <person name="Pupko T."/>
            <person name="Shuman H.A."/>
            <person name="Segal G."/>
        </authorList>
    </citation>
    <scope>NUCLEOTIDE SEQUENCE [LARGE SCALE GENOMIC DNA]</scope>
    <source>
        <strain evidence="6 7">IMVS3376</strain>
    </source>
</reference>
<gene>
    <name evidence="6" type="ORF">Lste_1246</name>
</gene>
<dbReference type="SUPFAM" id="SSF53383">
    <property type="entry name" value="PLP-dependent transferases"/>
    <property type="match status" value="1"/>
</dbReference>
<dbReference type="GO" id="GO:0000271">
    <property type="term" value="P:polysaccharide biosynthetic process"/>
    <property type="evidence" value="ECO:0007669"/>
    <property type="project" value="TreeGrafter"/>
</dbReference>
<dbReference type="InterPro" id="IPR000653">
    <property type="entry name" value="DegT/StrS_aminotransferase"/>
</dbReference>
<dbReference type="InterPro" id="IPR015421">
    <property type="entry name" value="PyrdxlP-dep_Trfase_major"/>
</dbReference>
<accession>A0A0W0ZGD5</accession>
<feature type="modified residue" description="N6-(pyridoxal phosphate)lysine" evidence="4">
    <location>
        <position position="184"/>
    </location>
</feature>
<dbReference type="PANTHER" id="PTHR30244:SF42">
    <property type="entry name" value="UDP-2-ACETAMIDO-2-DEOXY-3-OXO-D-GLUCURONATE AMINOTRANSFERASE"/>
    <property type="match status" value="1"/>
</dbReference>
<feature type="active site" description="Proton acceptor" evidence="3">
    <location>
        <position position="184"/>
    </location>
</feature>
<protein>
    <submittedName>
        <fullName evidence="6">Polysaccharide biosynthesis protein</fullName>
    </submittedName>
</protein>
<dbReference type="RefSeq" id="WP_058510209.1">
    <property type="nucleotide sequence ID" value="NZ_DAIOMV010000001.1"/>
</dbReference>
<dbReference type="InterPro" id="IPR015422">
    <property type="entry name" value="PyrdxlP-dep_Trfase_small"/>
</dbReference>
<keyword evidence="7" id="KW-1185">Reference proteome</keyword>
<evidence type="ECO:0000313" key="7">
    <source>
        <dbReference type="Proteomes" id="UP000054926"/>
    </source>
</evidence>
<evidence type="ECO:0000256" key="2">
    <source>
        <dbReference type="ARBA" id="ARBA00037999"/>
    </source>
</evidence>
<dbReference type="PANTHER" id="PTHR30244">
    <property type="entry name" value="TRANSAMINASE"/>
    <property type="match status" value="1"/>
</dbReference>
<keyword evidence="1 4" id="KW-0663">Pyridoxal phosphate</keyword>
<dbReference type="FunFam" id="3.40.640.10:FF:000089">
    <property type="entry name" value="Aminotransferase, DegT/DnrJ/EryC1/StrS family"/>
    <property type="match status" value="1"/>
</dbReference>
<dbReference type="STRING" id="947033.Lste_1246"/>
<dbReference type="PIRSF" id="PIRSF000390">
    <property type="entry name" value="PLP_StrS"/>
    <property type="match status" value="1"/>
</dbReference>
<dbReference type="OrthoDB" id="9804264at2"/>
<name>A0A0W0ZGD5_9GAMM</name>
<sequence>MQFIDLKKQYSIIENEILTSIKNVLNHGQYIMGPEITQLEKQLADFIGVKHVIVNSSGTDALLMALMALEIQPGDEVITTPFSFFATTEVIGLCQAKPVFVDIDPLTYNMDPSKLEAAITSKTKAIMPVGLYGQCSEHDEINAIAAHYGIPVIEDAAQSFGATYKGNYSCNLSTIGCTSFFPSKPLGGYGDSGACFTNDDALAQKLIEIRIHGQNARYCHNRIGINGRMDTIQAAVLIEKLKLFPDEIIMRQRVAKAYDHMLSPLVKTPFIHSHNTSVYAQYTIEVNNRDAFQKAMSEAGIPTAVHYPVPLHQQAAMAYLGYTVGDFPHAEYASSRVISLPMHPYLQEAEQMKIVAAVKNALTVHEEEAIA</sequence>
<evidence type="ECO:0000313" key="6">
    <source>
        <dbReference type="EMBL" id="KTD68088.1"/>
    </source>
</evidence>
<evidence type="ECO:0000256" key="3">
    <source>
        <dbReference type="PIRSR" id="PIRSR000390-1"/>
    </source>
</evidence>
<dbReference type="GO" id="GO:0030170">
    <property type="term" value="F:pyridoxal phosphate binding"/>
    <property type="evidence" value="ECO:0007669"/>
    <property type="project" value="UniProtKB-ARBA"/>
</dbReference>
<organism evidence="6 7">
    <name type="scientific">Legionella steelei</name>
    <dbReference type="NCBI Taxonomy" id="947033"/>
    <lineage>
        <taxon>Bacteria</taxon>
        <taxon>Pseudomonadati</taxon>
        <taxon>Pseudomonadota</taxon>
        <taxon>Gammaproteobacteria</taxon>
        <taxon>Legionellales</taxon>
        <taxon>Legionellaceae</taxon>
        <taxon>Legionella</taxon>
    </lineage>
</organism>
<dbReference type="CDD" id="cd00616">
    <property type="entry name" value="AHBA_syn"/>
    <property type="match status" value="1"/>
</dbReference>
<comment type="similarity">
    <text evidence="2 5">Belongs to the DegT/DnrJ/EryC1 family.</text>
</comment>
<dbReference type="Proteomes" id="UP000054926">
    <property type="component" value="Unassembled WGS sequence"/>
</dbReference>
<dbReference type="GO" id="GO:0008483">
    <property type="term" value="F:transaminase activity"/>
    <property type="evidence" value="ECO:0007669"/>
    <property type="project" value="TreeGrafter"/>
</dbReference>
<dbReference type="Pfam" id="PF01041">
    <property type="entry name" value="DegT_DnrJ_EryC1"/>
    <property type="match status" value="1"/>
</dbReference>
<dbReference type="Gene3D" id="3.40.640.10">
    <property type="entry name" value="Type I PLP-dependent aspartate aminotransferase-like (Major domain)"/>
    <property type="match status" value="1"/>
</dbReference>
<proteinExistence type="inferred from homology"/>
<evidence type="ECO:0000256" key="1">
    <source>
        <dbReference type="ARBA" id="ARBA00022898"/>
    </source>
</evidence>
<evidence type="ECO:0000256" key="4">
    <source>
        <dbReference type="PIRSR" id="PIRSR000390-2"/>
    </source>
</evidence>
<dbReference type="EMBL" id="LNYY01000019">
    <property type="protein sequence ID" value="KTD68088.1"/>
    <property type="molecule type" value="Genomic_DNA"/>
</dbReference>
<dbReference type="Gene3D" id="3.90.1150.10">
    <property type="entry name" value="Aspartate Aminotransferase, domain 1"/>
    <property type="match status" value="1"/>
</dbReference>